<protein>
    <submittedName>
        <fullName evidence="1">Uncharacterized protein</fullName>
    </submittedName>
</protein>
<dbReference type="EMBL" id="CP053021">
    <property type="protein sequence ID" value="QJR01768.1"/>
    <property type="molecule type" value="Genomic_DNA"/>
</dbReference>
<organism evidence="1 2">
    <name type="scientific">Sphingobium yanoikuyae</name>
    <name type="common">Sphingomonas yanoikuyae</name>
    <dbReference type="NCBI Taxonomy" id="13690"/>
    <lineage>
        <taxon>Bacteria</taxon>
        <taxon>Pseudomonadati</taxon>
        <taxon>Pseudomonadota</taxon>
        <taxon>Alphaproteobacteria</taxon>
        <taxon>Sphingomonadales</taxon>
        <taxon>Sphingomonadaceae</taxon>
        <taxon>Sphingobium</taxon>
    </lineage>
</organism>
<reference evidence="1 2" key="1">
    <citation type="submission" date="2020-04" db="EMBL/GenBank/DDBJ databases">
        <title>The Whole Genome Analysis of High salt-tolerant Sphingobium yanoikuyae YC-XJ2 with Aryl organophosphorus flame retardants (aryl-OPFRs)-degrading capacity and characteristics of Related phosphotriesterase.</title>
        <authorList>
            <person name="Li X."/>
        </authorList>
    </citation>
    <scope>NUCLEOTIDE SEQUENCE [LARGE SCALE GENOMIC DNA]</scope>
    <source>
        <strain evidence="1 2">YC-XJ2</strain>
    </source>
</reference>
<proteinExistence type="predicted"/>
<dbReference type="RefSeq" id="WP_169860484.1">
    <property type="nucleotide sequence ID" value="NZ_CP053021.1"/>
</dbReference>
<sequence length="56" mass="6028">MKRSAIITILACFGSFFIVTAGGIILERATGWTDPMHLTSLLATVAIVATYMEARP</sequence>
<name>A0A6M4G3G6_SPHYA</name>
<accession>A0A6M4G3G6</accession>
<gene>
    <name evidence="1" type="ORF">HH800_05890</name>
</gene>
<evidence type="ECO:0000313" key="2">
    <source>
        <dbReference type="Proteomes" id="UP000502611"/>
    </source>
</evidence>
<dbReference type="AlphaFoldDB" id="A0A6M4G3G6"/>
<dbReference type="Proteomes" id="UP000502611">
    <property type="component" value="Chromosome"/>
</dbReference>
<evidence type="ECO:0000313" key="1">
    <source>
        <dbReference type="EMBL" id="QJR01768.1"/>
    </source>
</evidence>